<dbReference type="InterPro" id="IPR039426">
    <property type="entry name" value="TonB-dep_rcpt-like"/>
</dbReference>
<comment type="caution">
    <text evidence="13">The sequence shown here is derived from an EMBL/GenBank/DDBJ whole genome shotgun (WGS) entry which is preliminary data.</text>
</comment>
<dbReference type="Pfam" id="PF00593">
    <property type="entry name" value="TonB_dep_Rec_b-barrel"/>
    <property type="match status" value="1"/>
</dbReference>
<dbReference type="EMBL" id="SUYD01000008">
    <property type="protein sequence ID" value="MBE6266321.1"/>
    <property type="molecule type" value="Genomic_DNA"/>
</dbReference>
<evidence type="ECO:0000313" key="13">
    <source>
        <dbReference type="EMBL" id="MBE6266321.1"/>
    </source>
</evidence>
<gene>
    <name evidence="13" type="ORF">E7102_07625</name>
</gene>
<evidence type="ECO:0000256" key="8">
    <source>
        <dbReference type="PROSITE-ProRule" id="PRU01360"/>
    </source>
</evidence>
<dbReference type="InterPro" id="IPR012910">
    <property type="entry name" value="Plug_dom"/>
</dbReference>
<dbReference type="InterPro" id="IPR036942">
    <property type="entry name" value="Beta-barrel_TonB_sf"/>
</dbReference>
<evidence type="ECO:0000313" key="14">
    <source>
        <dbReference type="Proteomes" id="UP000763088"/>
    </source>
</evidence>
<dbReference type="AlphaFoldDB" id="A0A928BTJ8"/>
<dbReference type="FunFam" id="2.170.130.10:FF:000008">
    <property type="entry name" value="SusC/RagA family TonB-linked outer membrane protein"/>
    <property type="match status" value="1"/>
</dbReference>
<keyword evidence="13" id="KW-0675">Receptor</keyword>
<evidence type="ECO:0000259" key="12">
    <source>
        <dbReference type="Pfam" id="PF07715"/>
    </source>
</evidence>
<dbReference type="Pfam" id="PF07715">
    <property type="entry name" value="Plug"/>
    <property type="match status" value="1"/>
</dbReference>
<evidence type="ECO:0000256" key="6">
    <source>
        <dbReference type="ARBA" id="ARBA00023136"/>
    </source>
</evidence>
<evidence type="ECO:0000256" key="7">
    <source>
        <dbReference type="ARBA" id="ARBA00023237"/>
    </source>
</evidence>
<dbReference type="NCBIfam" id="TIGR04056">
    <property type="entry name" value="OMP_RagA_SusC"/>
    <property type="match status" value="1"/>
</dbReference>
<dbReference type="Gene3D" id="2.40.170.20">
    <property type="entry name" value="TonB-dependent receptor, beta-barrel domain"/>
    <property type="match status" value="1"/>
</dbReference>
<keyword evidence="5 9" id="KW-0798">TonB box</keyword>
<feature type="chain" id="PRO_5037138758" evidence="10">
    <location>
        <begin position="28"/>
        <end position="1045"/>
    </location>
</feature>
<evidence type="ECO:0000256" key="9">
    <source>
        <dbReference type="RuleBase" id="RU003357"/>
    </source>
</evidence>
<dbReference type="PROSITE" id="PS52016">
    <property type="entry name" value="TONB_DEPENDENT_REC_3"/>
    <property type="match status" value="1"/>
</dbReference>
<keyword evidence="2 8" id="KW-0813">Transport</keyword>
<organism evidence="13 14">
    <name type="scientific">Xylanibacter ruminicola</name>
    <name type="common">Prevotella ruminicola</name>
    <dbReference type="NCBI Taxonomy" id="839"/>
    <lineage>
        <taxon>Bacteria</taxon>
        <taxon>Pseudomonadati</taxon>
        <taxon>Bacteroidota</taxon>
        <taxon>Bacteroidia</taxon>
        <taxon>Bacteroidales</taxon>
        <taxon>Prevotellaceae</taxon>
        <taxon>Xylanibacter</taxon>
    </lineage>
</organism>
<evidence type="ECO:0000256" key="4">
    <source>
        <dbReference type="ARBA" id="ARBA00022692"/>
    </source>
</evidence>
<keyword evidence="4 8" id="KW-0812">Transmembrane</keyword>
<feature type="domain" description="TonB-dependent receptor-like beta-barrel" evidence="11">
    <location>
        <begin position="447"/>
        <end position="796"/>
    </location>
</feature>
<keyword evidence="7 8" id="KW-0998">Cell outer membrane</keyword>
<keyword evidence="3 8" id="KW-1134">Transmembrane beta strand</keyword>
<evidence type="ECO:0000256" key="1">
    <source>
        <dbReference type="ARBA" id="ARBA00004571"/>
    </source>
</evidence>
<keyword evidence="6 8" id="KW-0472">Membrane</keyword>
<sequence>MSFKAKKTAMLVGLCCLGMISTQQALAATESVASVQQTKQATGQVSDSQGPLIGATVMEKGTNNGTVTDFNGNFSLSVKPGATLVVSYVGYVSQEIKAGDNVRVNLKEDGHVVNEVVVIGYGTQRREAVTGSVANIGGEKLNQVAATNAAQALQGRVAGVLMTQTSSKPGAEMQIRIRGQRSLSASNDPLIVLDGIPFMGQLSDINPTDIKSMDILKDASATAIYGSRGANGVIIITTVKGSQGSPAKVTYNGYVSFKKVFHKYPMMDGPTFNKFRQYAGLYQNSLDESETTNTDWQDLYYQTGISHNHDLSVAGGTNGGSYSFGAGYYKDESVVPTEGYDRISVRGNFDQTVGKYFRFGLSTNNSYRKTQGVNNMYAVLSSSPLSSPYDENGNLKRYNSLPADDQIVVTKETVERDKDVWLSENKGIGSYNTLFAEVKCPWIEGLSYRINVGLNFRSSKSGSFTGTGINNKDANAVNSGSVYENQTRNWAVENLLTYDHTFAEKHNLNVVAMYSAEQTTYEQSGASAQEIPADYFQYYALDKATGQANLTGYNYWQSGLLSWMGRVMYSYDNKYMISAALRSDASSRLAKGHQWHTYPAVSAGWNIARENFMENLTWIDNLKLRVGYGETSNQSINPYSTLGGLAIRNYNFGNGTNYKAGYYVNSLPNPELGWEYSKTWNFGLDFSFFNGRLSGSFEYYTQKTNDILLNVKLPDTSGVSSFTGNIGNTENKGWEFSLNGIIIDNKNGWNWEAGINFYQNRNKLTKLATNDPDGRDEGNLWFVGYPIDVVYDYQYQGIWNESDVYPVTIKNADGTTTETTNFAILEPGGNIGMIKVAHDGALNEDGVPTRQIGPDDREIMSLEPDLVGGFNTTVAYKGFDLTVIGSFQIGGKLISAIHSSNGYLNMMSGRRNNLNVDYWTEQNTGAKYPKPGGIQSSDNPKYGSTLGYFNAGYLKFRAITLGYNFQNLKAVKDLGISRLRLYATVQNPFVLFSPYNNESGLDPETNSWSNENTAVGYSFGSHRMPIVGYNTPATRNFIFGVNVTF</sequence>
<evidence type="ECO:0000256" key="10">
    <source>
        <dbReference type="SAM" id="SignalP"/>
    </source>
</evidence>
<evidence type="ECO:0000259" key="11">
    <source>
        <dbReference type="Pfam" id="PF00593"/>
    </source>
</evidence>
<feature type="signal peptide" evidence="10">
    <location>
        <begin position="1"/>
        <end position="27"/>
    </location>
</feature>
<dbReference type="InterPro" id="IPR023996">
    <property type="entry name" value="TonB-dep_OMP_SusC/RagA"/>
</dbReference>
<dbReference type="Proteomes" id="UP000763088">
    <property type="component" value="Unassembled WGS sequence"/>
</dbReference>
<dbReference type="InterPro" id="IPR008969">
    <property type="entry name" value="CarboxyPept-like_regulatory"/>
</dbReference>
<dbReference type="InterPro" id="IPR037066">
    <property type="entry name" value="Plug_dom_sf"/>
</dbReference>
<dbReference type="SUPFAM" id="SSF56935">
    <property type="entry name" value="Porins"/>
    <property type="match status" value="1"/>
</dbReference>
<comment type="subcellular location">
    <subcellularLocation>
        <location evidence="1 8">Cell outer membrane</location>
        <topology evidence="1 8">Multi-pass membrane protein</topology>
    </subcellularLocation>
</comment>
<dbReference type="GO" id="GO:0009279">
    <property type="term" value="C:cell outer membrane"/>
    <property type="evidence" value="ECO:0007669"/>
    <property type="project" value="UniProtKB-SubCell"/>
</dbReference>
<evidence type="ECO:0000256" key="2">
    <source>
        <dbReference type="ARBA" id="ARBA00022448"/>
    </source>
</evidence>
<comment type="similarity">
    <text evidence="8 9">Belongs to the TonB-dependent receptor family.</text>
</comment>
<dbReference type="NCBIfam" id="TIGR04057">
    <property type="entry name" value="SusC_RagA_signa"/>
    <property type="match status" value="1"/>
</dbReference>
<dbReference type="InterPro" id="IPR023997">
    <property type="entry name" value="TonB-dep_OMP_SusC/RagA_CS"/>
</dbReference>
<keyword evidence="10" id="KW-0732">Signal</keyword>
<evidence type="ECO:0000256" key="5">
    <source>
        <dbReference type="ARBA" id="ARBA00023077"/>
    </source>
</evidence>
<proteinExistence type="inferred from homology"/>
<reference evidence="13" key="1">
    <citation type="submission" date="2019-04" db="EMBL/GenBank/DDBJ databases">
        <title>Evolution of Biomass-Degrading Anaerobic Consortia Revealed by Metagenomics.</title>
        <authorList>
            <person name="Peng X."/>
        </authorList>
    </citation>
    <scope>NUCLEOTIDE SEQUENCE</scope>
    <source>
        <strain evidence="13">SIG141</strain>
    </source>
</reference>
<accession>A0A928BTJ8</accession>
<dbReference type="Pfam" id="PF13715">
    <property type="entry name" value="CarbopepD_reg_2"/>
    <property type="match status" value="1"/>
</dbReference>
<name>A0A928BTJ8_XYLRU</name>
<feature type="domain" description="TonB-dependent receptor plug" evidence="12">
    <location>
        <begin position="127"/>
        <end position="233"/>
    </location>
</feature>
<evidence type="ECO:0000256" key="3">
    <source>
        <dbReference type="ARBA" id="ARBA00022452"/>
    </source>
</evidence>
<dbReference type="SUPFAM" id="SSF49464">
    <property type="entry name" value="Carboxypeptidase regulatory domain-like"/>
    <property type="match status" value="1"/>
</dbReference>
<protein>
    <submittedName>
        <fullName evidence="13">TonB-dependent receptor</fullName>
    </submittedName>
</protein>
<dbReference type="InterPro" id="IPR000531">
    <property type="entry name" value="Beta-barrel_TonB"/>
</dbReference>
<dbReference type="Gene3D" id="2.60.40.1120">
    <property type="entry name" value="Carboxypeptidase-like, regulatory domain"/>
    <property type="match status" value="1"/>
</dbReference>
<dbReference type="Gene3D" id="2.170.130.10">
    <property type="entry name" value="TonB-dependent receptor, plug domain"/>
    <property type="match status" value="1"/>
</dbReference>